<comment type="similarity">
    <text evidence="4">Belongs to the Maf family. YceF subfamily.</text>
</comment>
<dbReference type="Gene3D" id="3.90.950.10">
    <property type="match status" value="1"/>
</dbReference>
<evidence type="ECO:0000256" key="3">
    <source>
        <dbReference type="ARBA" id="ARBA00023080"/>
    </source>
</evidence>
<dbReference type="RefSeq" id="WP_354558573.1">
    <property type="nucleotide sequence ID" value="NZ_JBEPMB010000012.1"/>
</dbReference>
<evidence type="ECO:0000256" key="1">
    <source>
        <dbReference type="ARBA" id="ARBA00001968"/>
    </source>
</evidence>
<dbReference type="Proteomes" id="UP001549047">
    <property type="component" value="Unassembled WGS sequence"/>
</dbReference>
<dbReference type="PIRSF" id="PIRSF006305">
    <property type="entry name" value="Maf"/>
    <property type="match status" value="1"/>
</dbReference>
<evidence type="ECO:0000313" key="5">
    <source>
        <dbReference type="EMBL" id="MET3616118.1"/>
    </source>
</evidence>
<evidence type="ECO:0000313" key="6">
    <source>
        <dbReference type="Proteomes" id="UP001549047"/>
    </source>
</evidence>
<dbReference type="InterPro" id="IPR029001">
    <property type="entry name" value="ITPase-like_fam"/>
</dbReference>
<proteinExistence type="inferred from homology"/>
<dbReference type="InterPro" id="IPR003697">
    <property type="entry name" value="Maf-like"/>
</dbReference>
<comment type="caution">
    <text evidence="4">Lacks conserved residue(s) required for the propagation of feature annotation.</text>
</comment>
<feature type="site" description="Important for substrate specificity" evidence="4">
    <location>
        <position position="164"/>
    </location>
</feature>
<feature type="site" description="Important for substrate specificity" evidence="4">
    <location>
        <position position="15"/>
    </location>
</feature>
<dbReference type="PANTHER" id="PTHR43213:SF5">
    <property type="entry name" value="BIFUNCTIONAL DTTP_UTP PYROPHOSPHATASE_METHYLTRANSFERASE PROTEIN-RELATED"/>
    <property type="match status" value="1"/>
</dbReference>
<feature type="active site" description="Proton acceptor" evidence="4">
    <location>
        <position position="78"/>
    </location>
</feature>
<dbReference type="SUPFAM" id="SSF52972">
    <property type="entry name" value="ITPase-like"/>
    <property type="match status" value="1"/>
</dbReference>
<organism evidence="5 6">
    <name type="scientific">Rhizobium aquaticum</name>
    <dbReference type="NCBI Taxonomy" id="1549636"/>
    <lineage>
        <taxon>Bacteria</taxon>
        <taxon>Pseudomonadati</taxon>
        <taxon>Pseudomonadota</taxon>
        <taxon>Alphaproteobacteria</taxon>
        <taxon>Hyphomicrobiales</taxon>
        <taxon>Rhizobiaceae</taxon>
        <taxon>Rhizobium/Agrobacterium group</taxon>
        <taxon>Rhizobium</taxon>
    </lineage>
</organism>
<sequence>MTTDKKLILASGSPFRKQLMEAAGLTFAVEPARIDEREIEAPLVAGGASAEEVAAALAKAKAEDVAERNRQAFVIGSDQVMSMEGLLFHKCTSVDMAREQLRSMRGKTHRLSSAISIVRNDSEVWNHVSVADLTFREFSDAFLDTYIANAGPKVLLTVGAYSYEGLGQQLFEKVEGDFFTIIGLPMLPLLAALRDLAIIPR</sequence>
<evidence type="ECO:0000256" key="2">
    <source>
        <dbReference type="ARBA" id="ARBA00022801"/>
    </source>
</evidence>
<protein>
    <recommendedName>
        <fullName evidence="4">7-methyl-GTP pyrophosphatase</fullName>
        <shortName evidence="4">m(7)GTP pyrophosphatase</shortName>
        <ecNumber evidence="4">3.6.1.-</ecNumber>
    </recommendedName>
</protein>
<dbReference type="HAMAP" id="MF_00528">
    <property type="entry name" value="Maf"/>
    <property type="match status" value="1"/>
</dbReference>
<keyword evidence="4" id="KW-0963">Cytoplasm</keyword>
<dbReference type="Pfam" id="PF02545">
    <property type="entry name" value="Maf"/>
    <property type="match status" value="1"/>
</dbReference>
<dbReference type="EC" id="3.6.1.-" evidence="4"/>
<keyword evidence="3 4" id="KW-0546">Nucleotide metabolism</keyword>
<accession>A0ABV2J5W6</accession>
<comment type="subcellular location">
    <subcellularLocation>
        <location evidence="4">Cytoplasm</location>
    </subcellularLocation>
</comment>
<dbReference type="PANTHER" id="PTHR43213">
    <property type="entry name" value="BIFUNCTIONAL DTTP/UTP PYROPHOSPHATASE/METHYLTRANSFERASE PROTEIN-RELATED"/>
    <property type="match status" value="1"/>
</dbReference>
<comment type="caution">
    <text evidence="5">The sequence shown here is derived from an EMBL/GenBank/DDBJ whole genome shotgun (WGS) entry which is preliminary data.</text>
</comment>
<name>A0ABV2J5W6_9HYPH</name>
<gene>
    <name evidence="5" type="ORF">ABID16_004467</name>
</gene>
<keyword evidence="2 4" id="KW-0378">Hydrolase</keyword>
<dbReference type="EMBL" id="JBEPMB010000012">
    <property type="protein sequence ID" value="MET3616118.1"/>
    <property type="molecule type" value="Genomic_DNA"/>
</dbReference>
<evidence type="ECO:0000256" key="4">
    <source>
        <dbReference type="HAMAP-Rule" id="MF_00528"/>
    </source>
</evidence>
<dbReference type="NCBIfam" id="TIGR00172">
    <property type="entry name" value="maf"/>
    <property type="match status" value="1"/>
</dbReference>
<feature type="site" description="Important for substrate specificity" evidence="4">
    <location>
        <position position="79"/>
    </location>
</feature>
<keyword evidence="6" id="KW-1185">Reference proteome</keyword>
<comment type="catalytic activity">
    <reaction evidence="4">
        <text>N(7)-methyl-GTP + H2O = N(7)-methyl-GMP + diphosphate + H(+)</text>
        <dbReference type="Rhea" id="RHEA:58744"/>
        <dbReference type="ChEBI" id="CHEBI:15377"/>
        <dbReference type="ChEBI" id="CHEBI:15378"/>
        <dbReference type="ChEBI" id="CHEBI:33019"/>
        <dbReference type="ChEBI" id="CHEBI:58285"/>
        <dbReference type="ChEBI" id="CHEBI:87133"/>
    </reaction>
</comment>
<comment type="cofactor">
    <cofactor evidence="1 4">
        <name>a divalent metal cation</name>
        <dbReference type="ChEBI" id="CHEBI:60240"/>
    </cofactor>
</comment>
<comment type="function">
    <text evidence="4">Nucleoside triphosphate pyrophosphatase that hydrolyzes 7-methyl-GTP (m(7)GTP). May have a dual role in cell division arrest and in preventing the incorporation of modified nucleotides into cellular nucleic acids.</text>
</comment>
<reference evidence="5 6" key="1">
    <citation type="submission" date="2024-06" db="EMBL/GenBank/DDBJ databases">
        <title>Genomic Encyclopedia of Type Strains, Phase IV (KMG-IV): sequencing the most valuable type-strain genomes for metagenomic binning, comparative biology and taxonomic classification.</title>
        <authorList>
            <person name="Goeker M."/>
        </authorList>
    </citation>
    <scope>NUCLEOTIDE SEQUENCE [LARGE SCALE GENOMIC DNA]</scope>
    <source>
        <strain evidence="5 6">DSM 29780</strain>
    </source>
</reference>